<evidence type="ECO:0000256" key="1">
    <source>
        <dbReference type="SAM" id="SignalP"/>
    </source>
</evidence>
<dbReference type="KEGG" id="bbig:BBBOND_0305860"/>
<proteinExistence type="predicted"/>
<feature type="chain" id="PRO_5001600718" evidence="1">
    <location>
        <begin position="26"/>
        <end position="97"/>
    </location>
</feature>
<evidence type="ECO:0000313" key="3">
    <source>
        <dbReference type="Proteomes" id="UP000033188"/>
    </source>
</evidence>
<organism evidence="2 3">
    <name type="scientific">Babesia bigemina</name>
    <dbReference type="NCBI Taxonomy" id="5866"/>
    <lineage>
        <taxon>Eukaryota</taxon>
        <taxon>Sar</taxon>
        <taxon>Alveolata</taxon>
        <taxon>Apicomplexa</taxon>
        <taxon>Aconoidasida</taxon>
        <taxon>Piroplasmida</taxon>
        <taxon>Babesiidae</taxon>
        <taxon>Babesia</taxon>
    </lineage>
</organism>
<dbReference type="VEuPathDB" id="PiroplasmaDB:BBBOND_0305860"/>
<protein>
    <submittedName>
        <fullName evidence="2">Uncharacterized protein</fullName>
    </submittedName>
</protein>
<reference evidence="3" key="1">
    <citation type="journal article" date="2014" name="Nucleic Acids Res.">
        <title>The evolutionary dynamics of variant antigen genes in Babesia reveal a history of genomic innovation underlying host-parasite interaction.</title>
        <authorList>
            <person name="Jackson A.P."/>
            <person name="Otto T.D."/>
            <person name="Darby A."/>
            <person name="Ramaprasad A."/>
            <person name="Xia D."/>
            <person name="Echaide I.E."/>
            <person name="Farber M."/>
            <person name="Gahlot S."/>
            <person name="Gamble J."/>
            <person name="Gupta D."/>
            <person name="Gupta Y."/>
            <person name="Jackson L."/>
            <person name="Malandrin L."/>
            <person name="Malas T.B."/>
            <person name="Moussa E."/>
            <person name="Nair M."/>
            <person name="Reid A.J."/>
            <person name="Sanders M."/>
            <person name="Sharma J."/>
            <person name="Tracey A."/>
            <person name="Quail M.A."/>
            <person name="Weir W."/>
            <person name="Wastling J.M."/>
            <person name="Hall N."/>
            <person name="Willadsen P."/>
            <person name="Lingelbach K."/>
            <person name="Shiels B."/>
            <person name="Tait A."/>
            <person name="Berriman M."/>
            <person name="Allred D.R."/>
            <person name="Pain A."/>
        </authorList>
    </citation>
    <scope>NUCLEOTIDE SEQUENCE [LARGE SCALE GENOMIC DNA]</scope>
    <source>
        <strain evidence="3">Bond</strain>
    </source>
</reference>
<dbReference type="RefSeq" id="XP_012768868.1">
    <property type="nucleotide sequence ID" value="XM_012913414.1"/>
</dbReference>
<feature type="signal peptide" evidence="1">
    <location>
        <begin position="1"/>
        <end position="25"/>
    </location>
</feature>
<dbReference type="EMBL" id="LK391709">
    <property type="protein sequence ID" value="CDR96682.1"/>
    <property type="molecule type" value="Genomic_DNA"/>
</dbReference>
<name>A0A061D9M4_BABBI</name>
<dbReference type="AlphaFoldDB" id="A0A061D9M4"/>
<sequence>MKPSVGAVIRILLFAFLSIALHVQANKRSWSTEKARSHANYKPIGRGLPDISEEDKKAIADFKKLAKPAKTVNALGSNNMYYPWIPTVSDLNAAIPF</sequence>
<dbReference type="Proteomes" id="UP000033188">
    <property type="component" value="Chromosome 3"/>
</dbReference>
<keyword evidence="1" id="KW-0732">Signal</keyword>
<accession>A0A061D9M4</accession>
<keyword evidence="3" id="KW-1185">Reference proteome</keyword>
<evidence type="ECO:0000313" key="2">
    <source>
        <dbReference type="EMBL" id="CDR96682.1"/>
    </source>
</evidence>
<dbReference type="GeneID" id="24565223"/>
<gene>
    <name evidence="2" type="ORF">BBBOND_0305860</name>
</gene>